<keyword evidence="2" id="KW-1185">Reference proteome</keyword>
<proteinExistence type="predicted"/>
<accession>A0ABW6YKJ4</accession>
<sequence>MAYEPPDDAAVATMAVLFDPEPATWGLRGDPHVWRALRDHLSGTAVPPSANGVTALLRAAFSEVVGLDLAEAEASAVYREQYAHGGMSSGMVHLETWRENLMPLLAERAGALQGRPPGRAADL</sequence>
<dbReference type="Proteomes" id="UP001603013">
    <property type="component" value="Unassembled WGS sequence"/>
</dbReference>
<organism evidence="1 2">
    <name type="scientific">Streptomyces lateritius</name>
    <dbReference type="NCBI Taxonomy" id="67313"/>
    <lineage>
        <taxon>Bacteria</taxon>
        <taxon>Bacillati</taxon>
        <taxon>Actinomycetota</taxon>
        <taxon>Actinomycetes</taxon>
        <taxon>Kitasatosporales</taxon>
        <taxon>Streptomycetaceae</taxon>
        <taxon>Streptomyces</taxon>
    </lineage>
</organism>
<dbReference type="RefSeq" id="WP_391936981.1">
    <property type="nucleotide sequence ID" value="NZ_JBIBSM010000019.1"/>
</dbReference>
<evidence type="ECO:0000313" key="2">
    <source>
        <dbReference type="Proteomes" id="UP001603013"/>
    </source>
</evidence>
<name>A0ABW6YKJ4_9ACTN</name>
<protein>
    <submittedName>
        <fullName evidence="1">Uncharacterized protein</fullName>
    </submittedName>
</protein>
<evidence type="ECO:0000313" key="1">
    <source>
        <dbReference type="EMBL" id="MFF8280075.1"/>
    </source>
</evidence>
<dbReference type="EMBL" id="JBIBSM010000019">
    <property type="protein sequence ID" value="MFF8280075.1"/>
    <property type="molecule type" value="Genomic_DNA"/>
</dbReference>
<reference evidence="1 2" key="1">
    <citation type="submission" date="2024-10" db="EMBL/GenBank/DDBJ databases">
        <title>The Natural Products Discovery Center: Release of the First 8490 Sequenced Strains for Exploring Actinobacteria Biosynthetic Diversity.</title>
        <authorList>
            <person name="Kalkreuter E."/>
            <person name="Kautsar S.A."/>
            <person name="Yang D."/>
            <person name="Bader C.D."/>
            <person name="Teijaro C.N."/>
            <person name="Fluegel L."/>
            <person name="Davis C.M."/>
            <person name="Simpson J.R."/>
            <person name="Lauterbach L."/>
            <person name="Steele A.D."/>
            <person name="Gui C."/>
            <person name="Meng S."/>
            <person name="Li G."/>
            <person name="Viehrig K."/>
            <person name="Ye F."/>
            <person name="Su P."/>
            <person name="Kiefer A.F."/>
            <person name="Nichols A."/>
            <person name="Cepeda A.J."/>
            <person name="Yan W."/>
            <person name="Fan B."/>
            <person name="Jiang Y."/>
            <person name="Adhikari A."/>
            <person name="Zheng C.-J."/>
            <person name="Schuster L."/>
            <person name="Cowan T.M."/>
            <person name="Smanski M.J."/>
            <person name="Chevrette M.G."/>
            <person name="De Carvalho L.P.S."/>
            <person name="Shen B."/>
        </authorList>
    </citation>
    <scope>NUCLEOTIDE SEQUENCE [LARGE SCALE GENOMIC DNA]</scope>
    <source>
        <strain evidence="1 2">NPDC015755</strain>
    </source>
</reference>
<gene>
    <name evidence="1" type="ORF">ACF05T_28950</name>
</gene>
<comment type="caution">
    <text evidence="1">The sequence shown here is derived from an EMBL/GenBank/DDBJ whole genome shotgun (WGS) entry which is preliminary data.</text>
</comment>